<dbReference type="GO" id="GO:0031267">
    <property type="term" value="F:small GTPase binding"/>
    <property type="evidence" value="ECO:0007669"/>
    <property type="project" value="InterPro"/>
</dbReference>
<evidence type="ECO:0000256" key="2">
    <source>
        <dbReference type="ARBA" id="ARBA00005778"/>
    </source>
</evidence>
<evidence type="ECO:0000313" key="6">
    <source>
        <dbReference type="EMBL" id="KAF0698000.1"/>
    </source>
</evidence>
<dbReference type="OrthoDB" id="60973at2759"/>
<evidence type="ECO:0000256" key="4">
    <source>
        <dbReference type="ARBA" id="ARBA00023288"/>
    </source>
</evidence>
<evidence type="ECO:0000259" key="5">
    <source>
        <dbReference type="Pfam" id="PF07159"/>
    </source>
</evidence>
<evidence type="ECO:0000256" key="1">
    <source>
        <dbReference type="ARBA" id="ARBA00004635"/>
    </source>
</evidence>
<dbReference type="AlphaFoldDB" id="A0A485KSR5"/>
<organism evidence="7 8">
    <name type="scientific">Aphanomyces stellatus</name>
    <dbReference type="NCBI Taxonomy" id="120398"/>
    <lineage>
        <taxon>Eukaryota</taxon>
        <taxon>Sar</taxon>
        <taxon>Stramenopiles</taxon>
        <taxon>Oomycota</taxon>
        <taxon>Saprolegniomycetes</taxon>
        <taxon>Saprolegniales</taxon>
        <taxon>Verrucalvaceae</taxon>
        <taxon>Aphanomyces</taxon>
    </lineage>
</organism>
<protein>
    <submittedName>
        <fullName evidence="7">Aste57867_11331 protein</fullName>
    </submittedName>
</protein>
<keyword evidence="4" id="KW-0449">Lipoprotein</keyword>
<evidence type="ECO:0000313" key="8">
    <source>
        <dbReference type="Proteomes" id="UP000332933"/>
    </source>
</evidence>
<sequence length="320" mass="35692">MGNAIQKGKSAIAFEPEMEAPTDGALGALYASATDLVSLNKATLVKMEEYRGCQDQIRKSMSSPTNESYRRDSLSQLIPNVELIQEFYHVAAKQSTVNVKDTGTPSSCQYVGIVFHQLVSTLAKEGSDAHPELFRRLADILVFCLLFDNLKTMNPSIQNDLSYYRRYIAANKDNQSELVPESTANHLSFFVADHMPMLKAVIRTLQDDHDQTHTRVVAQLANLSCAYVAHRKDVDATTELFCLRAMTAAIVVYDHSTAKGVFRANKSDVKMKRCLKALLLAKTMSNNPPAAADQLLDCIRYLTCHFNDDKTPSQIRAMFQ</sequence>
<evidence type="ECO:0000256" key="3">
    <source>
        <dbReference type="ARBA" id="ARBA00023136"/>
    </source>
</evidence>
<reference evidence="7 8" key="1">
    <citation type="submission" date="2019-03" db="EMBL/GenBank/DDBJ databases">
        <authorList>
            <person name="Gaulin E."/>
            <person name="Dumas B."/>
        </authorList>
    </citation>
    <scope>NUCLEOTIDE SEQUENCE [LARGE SCALE GENOMIC DNA]</scope>
    <source>
        <strain evidence="7">CBS 568.67</strain>
    </source>
</reference>
<dbReference type="EMBL" id="VJMH01005272">
    <property type="protein sequence ID" value="KAF0698000.1"/>
    <property type="molecule type" value="Genomic_DNA"/>
</dbReference>
<dbReference type="GO" id="GO:0016020">
    <property type="term" value="C:membrane"/>
    <property type="evidence" value="ECO:0007669"/>
    <property type="project" value="UniProtKB-SubCell"/>
</dbReference>
<reference evidence="6" key="2">
    <citation type="submission" date="2019-06" db="EMBL/GenBank/DDBJ databases">
        <title>Genomics analysis of Aphanomyces spp. identifies a new class of oomycete effector associated with host adaptation.</title>
        <authorList>
            <person name="Gaulin E."/>
        </authorList>
    </citation>
    <scope>NUCLEOTIDE SEQUENCE</scope>
    <source>
        <strain evidence="6">CBS 578.67</strain>
    </source>
</reference>
<gene>
    <name evidence="7" type="primary">Aste57867_11331</name>
    <name evidence="6" type="ORF">As57867_011289</name>
    <name evidence="7" type="ORF">ASTE57867_11331</name>
</gene>
<proteinExistence type="inferred from homology"/>
<dbReference type="InterPro" id="IPR039789">
    <property type="entry name" value="CYRI"/>
</dbReference>
<dbReference type="InterPro" id="IPR009828">
    <property type="entry name" value="CYRIA/CYRIB_Rac1-bd"/>
</dbReference>
<comment type="similarity">
    <text evidence="2">Belongs to the CYRI family.</text>
</comment>
<dbReference type="Proteomes" id="UP000332933">
    <property type="component" value="Unassembled WGS sequence"/>
</dbReference>
<keyword evidence="3" id="KW-0472">Membrane</keyword>
<dbReference type="GO" id="GO:0030833">
    <property type="term" value="P:regulation of actin filament polymerization"/>
    <property type="evidence" value="ECO:0007669"/>
    <property type="project" value="InterPro"/>
</dbReference>
<accession>A0A485KSR5</accession>
<dbReference type="Pfam" id="PF07159">
    <property type="entry name" value="CYRIA-B_Rac1-bd"/>
    <property type="match status" value="1"/>
</dbReference>
<feature type="domain" description="CYRIA/CYRIB Rac1 binding" evidence="5">
    <location>
        <begin position="28"/>
        <end position="316"/>
    </location>
</feature>
<dbReference type="PANTHER" id="PTHR12422">
    <property type="entry name" value="GH09096P"/>
    <property type="match status" value="1"/>
</dbReference>
<keyword evidence="8" id="KW-1185">Reference proteome</keyword>
<dbReference type="EMBL" id="CAADRA010005293">
    <property type="protein sequence ID" value="VFT88193.1"/>
    <property type="molecule type" value="Genomic_DNA"/>
</dbReference>
<name>A0A485KSR5_9STRA</name>
<comment type="subcellular location">
    <subcellularLocation>
        <location evidence="1">Membrane</location>
        <topology evidence="1">Lipid-anchor</topology>
    </subcellularLocation>
</comment>
<evidence type="ECO:0000313" key="7">
    <source>
        <dbReference type="EMBL" id="VFT88193.1"/>
    </source>
</evidence>